<reference evidence="3 4" key="1">
    <citation type="journal article" date="2018" name="Mol. Biol. Evol.">
        <title>Broad Genomic Sampling Reveals a Smut Pathogenic Ancestry of the Fungal Clade Ustilaginomycotina.</title>
        <authorList>
            <person name="Kijpornyongpan T."/>
            <person name="Mondo S.J."/>
            <person name="Barry K."/>
            <person name="Sandor L."/>
            <person name="Lee J."/>
            <person name="Lipzen A."/>
            <person name="Pangilinan J."/>
            <person name="LaButti K."/>
            <person name="Hainaut M."/>
            <person name="Henrissat B."/>
            <person name="Grigoriev I.V."/>
            <person name="Spatafora J.W."/>
            <person name="Aime M.C."/>
        </authorList>
    </citation>
    <scope>NUCLEOTIDE SEQUENCE [LARGE SCALE GENOMIC DNA]</scope>
    <source>
        <strain evidence="3 4">MCA 4198</strain>
    </source>
</reference>
<organism evidence="3 4">
    <name type="scientific">Acaromyces ingoldii</name>
    <dbReference type="NCBI Taxonomy" id="215250"/>
    <lineage>
        <taxon>Eukaryota</taxon>
        <taxon>Fungi</taxon>
        <taxon>Dikarya</taxon>
        <taxon>Basidiomycota</taxon>
        <taxon>Ustilaginomycotina</taxon>
        <taxon>Exobasidiomycetes</taxon>
        <taxon>Exobasidiales</taxon>
        <taxon>Cryptobasidiaceae</taxon>
        <taxon>Acaromyces</taxon>
    </lineage>
</organism>
<feature type="compositionally biased region" description="Low complexity" evidence="1">
    <location>
        <begin position="445"/>
        <end position="497"/>
    </location>
</feature>
<feature type="region of interest" description="Disordered" evidence="1">
    <location>
        <begin position="445"/>
        <end position="510"/>
    </location>
</feature>
<evidence type="ECO:0000256" key="1">
    <source>
        <dbReference type="SAM" id="MobiDB-lite"/>
    </source>
</evidence>
<dbReference type="AlphaFoldDB" id="A0A316YTW8"/>
<name>A0A316YTW8_9BASI</name>
<evidence type="ECO:0000313" key="4">
    <source>
        <dbReference type="Proteomes" id="UP000245768"/>
    </source>
</evidence>
<feature type="compositionally biased region" description="Polar residues" evidence="1">
    <location>
        <begin position="338"/>
        <end position="352"/>
    </location>
</feature>
<dbReference type="RefSeq" id="XP_025379937.1">
    <property type="nucleotide sequence ID" value="XM_025523776.1"/>
</dbReference>
<keyword evidence="2" id="KW-0812">Transmembrane</keyword>
<dbReference type="OrthoDB" id="2555248at2759"/>
<keyword evidence="4" id="KW-1185">Reference proteome</keyword>
<feature type="compositionally biased region" description="Basic and acidic residues" evidence="1">
    <location>
        <begin position="320"/>
        <end position="334"/>
    </location>
</feature>
<dbReference type="STRING" id="215250.A0A316YTW8"/>
<feature type="region of interest" description="Disordered" evidence="1">
    <location>
        <begin position="410"/>
        <end position="433"/>
    </location>
</feature>
<feature type="compositionally biased region" description="Basic and acidic residues" evidence="1">
    <location>
        <begin position="598"/>
        <end position="607"/>
    </location>
</feature>
<feature type="region of interest" description="Disordered" evidence="1">
    <location>
        <begin position="551"/>
        <end position="642"/>
    </location>
</feature>
<dbReference type="GeneID" id="37045692"/>
<feature type="compositionally biased region" description="Basic and acidic residues" evidence="1">
    <location>
        <begin position="224"/>
        <end position="233"/>
    </location>
</feature>
<accession>A0A316YTW8</accession>
<dbReference type="InParanoid" id="A0A316YTW8"/>
<protein>
    <submittedName>
        <fullName evidence="3">Uncharacterized protein</fullName>
    </submittedName>
</protein>
<feature type="compositionally biased region" description="Polar residues" evidence="1">
    <location>
        <begin position="237"/>
        <end position="253"/>
    </location>
</feature>
<keyword evidence="2" id="KW-0472">Membrane</keyword>
<dbReference type="EMBL" id="KZ819634">
    <property type="protein sequence ID" value="PWN92739.1"/>
    <property type="molecule type" value="Genomic_DNA"/>
</dbReference>
<evidence type="ECO:0000313" key="3">
    <source>
        <dbReference type="EMBL" id="PWN92739.1"/>
    </source>
</evidence>
<dbReference type="Proteomes" id="UP000245768">
    <property type="component" value="Unassembled WGS sequence"/>
</dbReference>
<feature type="compositionally biased region" description="Polar residues" evidence="1">
    <location>
        <begin position="127"/>
        <end position="139"/>
    </location>
</feature>
<feature type="region of interest" description="Disordered" evidence="1">
    <location>
        <begin position="199"/>
        <end position="372"/>
    </location>
</feature>
<evidence type="ECO:0000256" key="2">
    <source>
        <dbReference type="SAM" id="Phobius"/>
    </source>
</evidence>
<feature type="region of interest" description="Disordered" evidence="1">
    <location>
        <begin position="72"/>
        <end position="96"/>
    </location>
</feature>
<gene>
    <name evidence="3" type="ORF">FA10DRAFT_282422</name>
</gene>
<feature type="region of interest" description="Disordered" evidence="1">
    <location>
        <begin position="127"/>
        <end position="175"/>
    </location>
</feature>
<proteinExistence type="predicted"/>
<feature type="compositionally biased region" description="Low complexity" evidence="1">
    <location>
        <begin position="12"/>
        <end position="30"/>
    </location>
</feature>
<keyword evidence="2" id="KW-1133">Transmembrane helix</keyword>
<sequence length="642" mass="68440">MPPQSMMARQGTTLTSASASSSSSPAAQTSVGAQPQPASKQSKILIPAIAAPVVIVIVLLGAILFSIRRKFKQDNRRRTQRPSSSATAQRPPPQATVPWYKRFASAFYRTAVYGPGGNVTASTTALQAQNAADSTSAPRTDQGTGRNQRQNRRRRDGVRRTDSGHSVKTLPEYRTALGEDEMMLYKGDSSLSVNDVSVNVEETETPPRRHSRRSSHHVTVDLSHSSDSHRREEDEANSTPLLSSPTLDPQQSTRETEGELGDLGSNVTTSPSRRESRRSVMGVAETLSNSIRRSMRLGGPRDGGAAHAAHSNGDGNEMDELGHRQESEADAREELQEEQGQLSDTPEYSSLYPQLPPSIRFEDQPEPESPANNRRRAFRSLFKRGGGAIAAGGTAVGQHQASASLGSVQSFGQDRYSTDQSPPHHRRFNSSASVLSSLTPSDLGAGGSSLSLSLQPSRGSMAAGQQSTSSRARSSSFGRLLHLNNSSASLDPSNDSSMVQGQTADGRRISSPLHGSLIRMQYEAPARGLTESQMSFLASVDSLGRFGVPVNPQTEGVAAEPPTYDGGDARPSQDSTMASPPAQMGAPRPAPLLTHAEVAARAERSEQEGGQGSLLPTARTEETTSSTTATTTTTTTTADRDE</sequence>
<feature type="region of interest" description="Disordered" evidence="1">
    <location>
        <begin position="1"/>
        <end position="36"/>
    </location>
</feature>
<feature type="transmembrane region" description="Helical" evidence="2">
    <location>
        <begin position="44"/>
        <end position="67"/>
    </location>
</feature>
<feature type="compositionally biased region" description="Low complexity" evidence="1">
    <location>
        <begin position="623"/>
        <end position="642"/>
    </location>
</feature>